<evidence type="ECO:0000313" key="1">
    <source>
        <dbReference type="EMBL" id="KAI9915021.1"/>
    </source>
</evidence>
<sequence>MDSSVARELQVDARDTIRLILQFLRENRLFHAMRALQEESHVSLNAVESVESLTNDIAHGRWDLVLQQTTLLECSAAAMMDLYELMALDLLEAHETDVVVQLLEKTPVFATMKQTQPDRYRRLAHLAQSASFDPVKAYAGSTKQKRREDVAHVFRQEVTSVAPSRLLVLLGQALKWQQLQGLVTADDDAVDLFRACSKDKEIEHVDKVVRHAAGKIKFSAASVPHCALFSPDGRMLVTGSKDGFIELWDTNKCTLRKDLAYQAKVGLMGSSPPLEIAHVPPLLCDEFMMHDSSVTAVAFSRDGHVLATGSQDGQVKVWKVASGQCLRRFDRAHGDGITSLVLARDGTQVLTGSLDHLVRIHGLKSGQTLKEFRGHDSYVTQALFSSDESRVLSTSSDGTLKIWRTKTCACLQTVSPPTLASRAAMEIASAVLVPSASGTHEDIVLCTRTTDMYRVSMGGELVRTYTSDPEKDGKQGNFVACTLSMRGKWLYGVTDKGLLVTFAVPSGQVEASMPICTAEATGIVHHPSRNLVATYGTDRYVRLWKAGAT</sequence>
<dbReference type="EMBL" id="CM047582">
    <property type="protein sequence ID" value="KAI9915021.1"/>
    <property type="molecule type" value="Genomic_DNA"/>
</dbReference>
<proteinExistence type="predicted"/>
<comment type="caution">
    <text evidence="1">The sequence shown here is derived from an EMBL/GenBank/DDBJ whole genome shotgun (WGS) entry which is preliminary data.</text>
</comment>
<dbReference type="Proteomes" id="UP001163321">
    <property type="component" value="Chromosome 3"/>
</dbReference>
<evidence type="ECO:0000313" key="2">
    <source>
        <dbReference type="Proteomes" id="UP001163321"/>
    </source>
</evidence>
<gene>
    <name evidence="1" type="ORF">PsorP6_007945</name>
</gene>
<keyword evidence="2" id="KW-1185">Reference proteome</keyword>
<accession>A0ACC0WBE1</accession>
<name>A0ACC0WBE1_9STRA</name>
<organism evidence="1 2">
    <name type="scientific">Peronosclerospora sorghi</name>
    <dbReference type="NCBI Taxonomy" id="230839"/>
    <lineage>
        <taxon>Eukaryota</taxon>
        <taxon>Sar</taxon>
        <taxon>Stramenopiles</taxon>
        <taxon>Oomycota</taxon>
        <taxon>Peronosporomycetes</taxon>
        <taxon>Peronosporales</taxon>
        <taxon>Peronosporaceae</taxon>
        <taxon>Peronosclerospora</taxon>
    </lineage>
</organism>
<reference evidence="1 2" key="1">
    <citation type="journal article" date="2022" name="bioRxiv">
        <title>The genome of the oomycete Peronosclerospora sorghi, a cosmopolitan pathogen of maize and sorghum, is inflated with dispersed pseudogenes.</title>
        <authorList>
            <person name="Fletcher K."/>
            <person name="Martin F."/>
            <person name="Isakeit T."/>
            <person name="Cavanaugh K."/>
            <person name="Magill C."/>
            <person name="Michelmore R."/>
        </authorList>
    </citation>
    <scope>NUCLEOTIDE SEQUENCE [LARGE SCALE GENOMIC DNA]</scope>
    <source>
        <strain evidence="1">P6</strain>
    </source>
</reference>
<protein>
    <submittedName>
        <fullName evidence="1">Uncharacterized protein</fullName>
    </submittedName>
</protein>